<protein>
    <submittedName>
        <fullName evidence="1">Uncharacterized protein</fullName>
    </submittedName>
</protein>
<reference evidence="1 2" key="2">
    <citation type="journal article" date="2012" name="J. Bacteriol.">
        <title>Complete genome sequences of six strains of the genus Methylobacterium.</title>
        <authorList>
            <person name="Marx C.J."/>
            <person name="Bringel F."/>
            <person name="Chistoserdova L."/>
            <person name="Moulin L."/>
            <person name="Farhan Ul Haque M."/>
            <person name="Fleischman D.E."/>
            <person name="Gruffaz C."/>
            <person name="Jourand P."/>
            <person name="Knief C."/>
            <person name="Lee M.C."/>
            <person name="Muller E.E."/>
            <person name="Nadalig T."/>
            <person name="Peyraud R."/>
            <person name="Roselli S."/>
            <person name="Russ L."/>
            <person name="Goodwin L.A."/>
            <person name="Ivanova N."/>
            <person name="Kyrpides N."/>
            <person name="Lajus A."/>
            <person name="Land M.L."/>
            <person name="Medigue C."/>
            <person name="Mikhailova N."/>
            <person name="Nolan M."/>
            <person name="Woyke T."/>
            <person name="Stolyar S."/>
            <person name="Vorholt J.A."/>
            <person name="Vuilleumier S."/>
        </authorList>
    </citation>
    <scope>NUCLEOTIDE SEQUENCE [LARGE SCALE GENOMIC DNA]</scope>
    <source>
        <strain evidence="2">CM4 / NCIMB 13688</strain>
        <plasmid evidence="1 2">pCMU02</plasmid>
    </source>
</reference>
<dbReference type="Proteomes" id="UP000002385">
    <property type="component" value="Plasmid pCMU02"/>
</dbReference>
<geneLocation type="plasmid" evidence="1 2">
    <name>pCMU02</name>
</geneLocation>
<dbReference type="HOGENOM" id="CLU_2844805_0_0_5"/>
<dbReference type="AlphaFoldDB" id="B7L3R8"/>
<keyword evidence="1" id="KW-0614">Plasmid</keyword>
<name>B7L3R8_METC4</name>
<accession>B7L3R8</accession>
<gene>
    <name evidence="1" type="ordered locus">Mchl_5765</name>
</gene>
<evidence type="ECO:0000313" key="2">
    <source>
        <dbReference type="Proteomes" id="UP000002385"/>
    </source>
</evidence>
<sequence>MSLESLRKRLDRIERTRSGSHARKVLRIITEDDADRARQLAGIDLSGLFLIERRLIDPNPRSLHA</sequence>
<proteinExistence type="predicted"/>
<dbReference type="RefSeq" id="WP_012606460.1">
    <property type="nucleotide sequence ID" value="NC_011760.1"/>
</dbReference>
<reference evidence="1 2" key="1">
    <citation type="submission" date="2008-12" db="EMBL/GenBank/DDBJ databases">
        <title>Complete sequence of plasmid2 of Methylobacterium chloromethanicum CM4.</title>
        <authorList>
            <consortium name="US DOE Joint Genome Institute"/>
            <person name="Lucas S."/>
            <person name="Copeland A."/>
            <person name="Lapidus A."/>
            <person name="Glavina del Rio T."/>
            <person name="Dalin E."/>
            <person name="Tice H."/>
            <person name="Bruce D."/>
            <person name="Goodwin L."/>
            <person name="Pitluck S."/>
            <person name="Chertkov O."/>
            <person name="Brettin T."/>
            <person name="Detter J.C."/>
            <person name="Han C."/>
            <person name="Larimer F."/>
            <person name="Land M."/>
            <person name="Hauser L."/>
            <person name="Kyrpides N."/>
            <person name="Mikhailova N."/>
            <person name="Marx C."/>
            <person name="Richardson P."/>
        </authorList>
    </citation>
    <scope>NUCLEOTIDE SEQUENCE [LARGE SCALE GENOMIC DNA]</scope>
    <source>
        <strain evidence="2">CM4 / NCIMB 13688</strain>
        <plasmid evidence="1 2">pCMU02</plasmid>
    </source>
</reference>
<evidence type="ECO:0000313" key="1">
    <source>
        <dbReference type="EMBL" id="ACK86476.1"/>
    </source>
</evidence>
<organism evidence="1 2">
    <name type="scientific">Methylorubrum extorquens (strain CM4 / NCIMB 13688)</name>
    <name type="common">Methylobacterium extorquens</name>
    <dbReference type="NCBI Taxonomy" id="440085"/>
    <lineage>
        <taxon>Bacteria</taxon>
        <taxon>Pseudomonadati</taxon>
        <taxon>Pseudomonadota</taxon>
        <taxon>Alphaproteobacteria</taxon>
        <taxon>Hyphomicrobiales</taxon>
        <taxon>Methylobacteriaceae</taxon>
        <taxon>Methylorubrum</taxon>
    </lineage>
</organism>
<dbReference type="EMBL" id="CP001300">
    <property type="protein sequence ID" value="ACK86476.1"/>
    <property type="molecule type" value="Genomic_DNA"/>
</dbReference>
<dbReference type="KEGG" id="mch:Mchl_5765"/>